<dbReference type="eggNOG" id="COG3312">
    <property type="taxonomic scope" value="Bacteria"/>
</dbReference>
<sequence length="130" mass="14434">MIINISPLATRLGKNLVKRILVIQGAALLILSSSIMIFFGIEWGKASFIGGGIFFLANMIFSLCAFLFSGANHKVFVLISFYAGELIKLVVTAILFSIVFIYMKVELIPLVSSYLFLLTINFFTPVLFIK</sequence>
<comment type="subcellular location">
    <subcellularLocation>
        <location evidence="1">Cell membrane</location>
        <topology evidence="1">Multi-pass membrane protein</topology>
    </subcellularLocation>
</comment>
<evidence type="ECO:0000256" key="3">
    <source>
        <dbReference type="ARBA" id="ARBA00022692"/>
    </source>
</evidence>
<feature type="transmembrane region" description="Helical" evidence="6">
    <location>
        <begin position="107"/>
        <end position="129"/>
    </location>
</feature>
<feature type="transmembrane region" description="Helical" evidence="6">
    <location>
        <begin position="20"/>
        <end position="41"/>
    </location>
</feature>
<feature type="transmembrane region" description="Helical" evidence="6">
    <location>
        <begin position="75"/>
        <end position="101"/>
    </location>
</feature>
<proteinExistence type="predicted"/>
<gene>
    <name evidence="7" type="ORF">O1U_0855</name>
</gene>
<dbReference type="Proteomes" id="UP000053688">
    <property type="component" value="Unassembled WGS sequence"/>
</dbReference>
<reference evidence="7 8" key="1">
    <citation type="journal article" date="2014" name="Environ. Microbiol.">
        <title>Genomic signatures of obligate host dependence in the luminous bacterial symbiont of a vertebrate.</title>
        <authorList>
            <person name="Hendry T.A."/>
            <person name="de Wet J.R."/>
            <person name="Dunlap P.V."/>
        </authorList>
    </citation>
    <scope>NUCLEOTIDE SEQUENCE [LARGE SCALE GENOMIC DNA]</scope>
    <source>
        <strain evidence="7 8">Akat1</strain>
    </source>
</reference>
<keyword evidence="4 6" id="KW-1133">Transmembrane helix</keyword>
<dbReference type="Pfam" id="PF03899">
    <property type="entry name" value="ATP-synt_I"/>
    <property type="match status" value="1"/>
</dbReference>
<evidence type="ECO:0000256" key="2">
    <source>
        <dbReference type="ARBA" id="ARBA00022475"/>
    </source>
</evidence>
<dbReference type="GO" id="GO:0005886">
    <property type="term" value="C:plasma membrane"/>
    <property type="evidence" value="ECO:0007669"/>
    <property type="project" value="UniProtKB-SubCell"/>
</dbReference>
<dbReference type="InterPro" id="IPR005598">
    <property type="entry name" value="ATP_synth_I"/>
</dbReference>
<keyword evidence="5 6" id="KW-0472">Membrane</keyword>
<dbReference type="AlphaFoldDB" id="S3DIK1"/>
<evidence type="ECO:0000256" key="5">
    <source>
        <dbReference type="ARBA" id="ARBA00023136"/>
    </source>
</evidence>
<organism evidence="7 8">
    <name type="scientific">Candidatus Photodesmus katoptron Akat1</name>
    <dbReference type="NCBI Taxonomy" id="1236703"/>
    <lineage>
        <taxon>Bacteria</taxon>
        <taxon>Pseudomonadati</taxon>
        <taxon>Pseudomonadota</taxon>
        <taxon>Gammaproteobacteria</taxon>
        <taxon>Vibrionales</taxon>
        <taxon>Vibrionaceae</taxon>
        <taxon>Candidatus Photodesmus</taxon>
    </lineage>
</organism>
<feature type="transmembrane region" description="Helical" evidence="6">
    <location>
        <begin position="47"/>
        <end position="68"/>
    </location>
</feature>
<evidence type="ECO:0000313" key="7">
    <source>
        <dbReference type="EMBL" id="EPE37550.1"/>
    </source>
</evidence>
<keyword evidence="8" id="KW-1185">Reference proteome</keyword>
<keyword evidence="3 6" id="KW-0812">Transmembrane</keyword>
<evidence type="ECO:0000256" key="1">
    <source>
        <dbReference type="ARBA" id="ARBA00004651"/>
    </source>
</evidence>
<dbReference type="RefSeq" id="WP_016504181.1">
    <property type="nucleotide sequence ID" value="NZ_AMSD01000002.1"/>
</dbReference>
<evidence type="ECO:0000256" key="6">
    <source>
        <dbReference type="SAM" id="Phobius"/>
    </source>
</evidence>
<accession>S3DIK1</accession>
<keyword evidence="2" id="KW-1003">Cell membrane</keyword>
<dbReference type="EMBL" id="AMSD01000002">
    <property type="protein sequence ID" value="EPE37550.1"/>
    <property type="molecule type" value="Genomic_DNA"/>
</dbReference>
<evidence type="ECO:0000313" key="8">
    <source>
        <dbReference type="Proteomes" id="UP000053688"/>
    </source>
</evidence>
<name>S3DIK1_9GAMM</name>
<comment type="caution">
    <text evidence="7">The sequence shown here is derived from an EMBL/GenBank/DDBJ whole genome shotgun (WGS) entry which is preliminary data.</text>
</comment>
<protein>
    <submittedName>
        <fullName evidence="7">ATP synthase protein I</fullName>
    </submittedName>
</protein>
<dbReference type="STRING" id="28176.CF66_6035"/>
<evidence type="ECO:0000256" key="4">
    <source>
        <dbReference type="ARBA" id="ARBA00022989"/>
    </source>
</evidence>